<dbReference type="EMBL" id="JAFHDT010000005">
    <property type="protein sequence ID" value="KAI7809511.1"/>
    <property type="molecule type" value="Genomic_DNA"/>
</dbReference>
<keyword evidence="3" id="KW-1185">Reference proteome</keyword>
<sequence>MVFFPSLLKRQTYPNRAGKDSPPGAAESGFYPPPTLPKPSYPQSDPVTSSRKPPCFSSGLRQEETVSHRNGAGLGDVWAWEGRPSSAELCVASGRKNALLSHQDVNYREPLLSSTGRTSKPQDGDGRTECWGV</sequence>
<name>A0A9W7WWB9_TRIRA</name>
<feature type="region of interest" description="Disordered" evidence="1">
    <location>
        <begin position="112"/>
        <end position="133"/>
    </location>
</feature>
<feature type="compositionally biased region" description="Pro residues" evidence="1">
    <location>
        <begin position="31"/>
        <end position="40"/>
    </location>
</feature>
<protein>
    <submittedName>
        <fullName evidence="2">Uncharacterized protein</fullName>
    </submittedName>
</protein>
<organism evidence="2 3">
    <name type="scientific">Triplophysa rosa</name>
    <name type="common">Cave loach</name>
    <dbReference type="NCBI Taxonomy" id="992332"/>
    <lineage>
        <taxon>Eukaryota</taxon>
        <taxon>Metazoa</taxon>
        <taxon>Chordata</taxon>
        <taxon>Craniata</taxon>
        <taxon>Vertebrata</taxon>
        <taxon>Euteleostomi</taxon>
        <taxon>Actinopterygii</taxon>
        <taxon>Neopterygii</taxon>
        <taxon>Teleostei</taxon>
        <taxon>Ostariophysi</taxon>
        <taxon>Cypriniformes</taxon>
        <taxon>Nemacheilidae</taxon>
        <taxon>Triplophysa</taxon>
    </lineage>
</organism>
<comment type="caution">
    <text evidence="2">The sequence shown here is derived from an EMBL/GenBank/DDBJ whole genome shotgun (WGS) entry which is preliminary data.</text>
</comment>
<dbReference type="AlphaFoldDB" id="A0A9W7WWB9"/>
<feature type="compositionally biased region" description="Basic and acidic residues" evidence="1">
    <location>
        <begin position="120"/>
        <end position="133"/>
    </location>
</feature>
<accession>A0A9W7WWB9</accession>
<reference evidence="2" key="1">
    <citation type="submission" date="2021-02" db="EMBL/GenBank/DDBJ databases">
        <title>Comparative genomics reveals that relaxation of natural selection precedes convergent phenotypic evolution of cavefish.</title>
        <authorList>
            <person name="Peng Z."/>
        </authorList>
    </citation>
    <scope>NUCLEOTIDE SEQUENCE</scope>
    <source>
        <tissue evidence="2">Muscle</tissue>
    </source>
</reference>
<evidence type="ECO:0000313" key="3">
    <source>
        <dbReference type="Proteomes" id="UP001059041"/>
    </source>
</evidence>
<evidence type="ECO:0000256" key="1">
    <source>
        <dbReference type="SAM" id="MobiDB-lite"/>
    </source>
</evidence>
<feature type="region of interest" description="Disordered" evidence="1">
    <location>
        <begin position="1"/>
        <end position="76"/>
    </location>
</feature>
<proteinExistence type="predicted"/>
<evidence type="ECO:0000313" key="2">
    <source>
        <dbReference type="EMBL" id="KAI7809511.1"/>
    </source>
</evidence>
<gene>
    <name evidence="2" type="ORF">IRJ41_010297</name>
</gene>
<dbReference type="Proteomes" id="UP001059041">
    <property type="component" value="Linkage Group LG5"/>
</dbReference>